<reference evidence="2 3" key="1">
    <citation type="submission" date="2016-10" db="EMBL/GenBank/DDBJ databases">
        <title>Chromobacterium muskegensis sp. nov., an insecticidal bacterium isolated from Sphagnum bogs.</title>
        <authorList>
            <person name="Sparks M.E."/>
            <person name="Blackburn M.B."/>
            <person name="Gundersen-Rindal D.E."/>
            <person name="Mitchell A."/>
            <person name="Farrar R."/>
            <person name="Kuhar D."/>
        </authorList>
    </citation>
    <scope>NUCLEOTIDE SEQUENCE [LARGE SCALE GENOMIC DNA]</scope>
    <source>
        <strain evidence="2 3">21-1</strain>
    </source>
</reference>
<dbReference type="KEGG" id="cvc:BKX93_03560"/>
<accession>A0A1D9LN31</accession>
<evidence type="ECO:0000259" key="1">
    <source>
        <dbReference type="Pfam" id="PF03886"/>
    </source>
</evidence>
<protein>
    <recommendedName>
        <fullName evidence="1">ABC-type transport auxiliary lipoprotein component domain-containing protein</fullName>
    </recommendedName>
</protein>
<dbReference type="EMBL" id="CP017707">
    <property type="protein sequence ID" value="AOZ52705.1"/>
    <property type="molecule type" value="Genomic_DNA"/>
</dbReference>
<dbReference type="Proteomes" id="UP000178776">
    <property type="component" value="Chromosome"/>
</dbReference>
<sequence>MIAALAGCASPQSRFYGLDAPAAPQAKAQFGKRVLLGPVSLPAALDRPQLVMDMGGGELKLQEFERWSAPLDRLLAQRLSQGVARASGVASVYAYPQPGMDGGDLRIAVDVRGLSLKPGQGAALEAAWQLQSAADGKILARGGFSRSQAVASSEPGALLAGLQTLLDGLAADIAAPLVQHPEWWRAG</sequence>
<evidence type="ECO:0000313" key="3">
    <source>
        <dbReference type="Proteomes" id="UP000178776"/>
    </source>
</evidence>
<proteinExistence type="predicted"/>
<dbReference type="Pfam" id="PF03886">
    <property type="entry name" value="ABC_trans_aux"/>
    <property type="match status" value="1"/>
</dbReference>
<dbReference type="STRING" id="1108595.BKX93_03560"/>
<evidence type="ECO:0000313" key="2">
    <source>
        <dbReference type="EMBL" id="AOZ52705.1"/>
    </source>
</evidence>
<name>A0A1D9LN31_9NEIS</name>
<feature type="domain" description="ABC-type transport auxiliary lipoprotein component" evidence="1">
    <location>
        <begin position="16"/>
        <end position="174"/>
    </location>
</feature>
<dbReference type="InterPro" id="IPR005586">
    <property type="entry name" value="ABC_trans_aux"/>
</dbReference>
<dbReference type="SUPFAM" id="SSF159594">
    <property type="entry name" value="XCC0632-like"/>
    <property type="match status" value="1"/>
</dbReference>
<gene>
    <name evidence="2" type="ORF">BKX93_03560</name>
</gene>
<dbReference type="Gene3D" id="3.40.50.10610">
    <property type="entry name" value="ABC-type transport auxiliary lipoprotein component"/>
    <property type="match status" value="1"/>
</dbReference>
<organism evidence="2 3">
    <name type="scientific">Chromobacterium vaccinii</name>
    <dbReference type="NCBI Taxonomy" id="1108595"/>
    <lineage>
        <taxon>Bacteria</taxon>
        <taxon>Pseudomonadati</taxon>
        <taxon>Pseudomonadota</taxon>
        <taxon>Betaproteobacteria</taxon>
        <taxon>Neisseriales</taxon>
        <taxon>Chromobacteriaceae</taxon>
        <taxon>Chromobacterium</taxon>
    </lineage>
</organism>
<dbReference type="AlphaFoldDB" id="A0A1D9LN31"/>